<gene>
    <name evidence="2" type="ORF">JR347_05525</name>
</gene>
<accession>A0A974WLQ4</accession>
<organism evidence="2 3">
    <name type="scientific">Fulvivirga lutea</name>
    <dbReference type="NCBI Taxonomy" id="2810512"/>
    <lineage>
        <taxon>Bacteria</taxon>
        <taxon>Pseudomonadati</taxon>
        <taxon>Bacteroidota</taxon>
        <taxon>Cytophagia</taxon>
        <taxon>Cytophagales</taxon>
        <taxon>Fulvivirgaceae</taxon>
        <taxon>Fulvivirga</taxon>
    </lineage>
</organism>
<evidence type="ECO:0000313" key="2">
    <source>
        <dbReference type="EMBL" id="QSE98540.1"/>
    </source>
</evidence>
<proteinExistence type="predicted"/>
<dbReference type="AlphaFoldDB" id="A0A974WLQ4"/>
<dbReference type="Proteomes" id="UP000662783">
    <property type="component" value="Chromosome"/>
</dbReference>
<keyword evidence="1" id="KW-0472">Membrane</keyword>
<protein>
    <submittedName>
        <fullName evidence="2">Uncharacterized protein</fullName>
    </submittedName>
</protein>
<feature type="transmembrane region" description="Helical" evidence="1">
    <location>
        <begin position="97"/>
        <end position="117"/>
    </location>
</feature>
<dbReference type="RefSeq" id="WP_205723054.1">
    <property type="nucleotide sequence ID" value="NZ_CP070608.1"/>
</dbReference>
<keyword evidence="1" id="KW-0812">Transmembrane</keyword>
<sequence>MIAKYIITPYSVLLCLVGVSLLFMGDEITEVADLPQSDIHTILIASLMFGFGLVNWHSKNLTVGGIYGRPLVIGNLAHCLIGSISFVKLAYKNPSALIVILACIYSVFALLFTYLMYIPPKPNNN</sequence>
<feature type="transmembrane region" description="Helical" evidence="1">
    <location>
        <begin position="7"/>
        <end position="24"/>
    </location>
</feature>
<evidence type="ECO:0000313" key="3">
    <source>
        <dbReference type="Proteomes" id="UP000662783"/>
    </source>
</evidence>
<evidence type="ECO:0000256" key="1">
    <source>
        <dbReference type="SAM" id="Phobius"/>
    </source>
</evidence>
<dbReference type="KEGG" id="fuv:JR347_05525"/>
<name>A0A974WLQ4_9BACT</name>
<keyword evidence="3" id="KW-1185">Reference proteome</keyword>
<feature type="transmembrane region" description="Helical" evidence="1">
    <location>
        <begin position="39"/>
        <end position="58"/>
    </location>
</feature>
<feature type="transmembrane region" description="Helical" evidence="1">
    <location>
        <begin position="70"/>
        <end position="91"/>
    </location>
</feature>
<keyword evidence="1" id="KW-1133">Transmembrane helix</keyword>
<dbReference type="EMBL" id="CP070608">
    <property type="protein sequence ID" value="QSE98540.1"/>
    <property type="molecule type" value="Genomic_DNA"/>
</dbReference>
<reference evidence="2" key="1">
    <citation type="submission" date="2021-02" db="EMBL/GenBank/DDBJ databases">
        <title>Fulvivirga sp. S481 isolated from sea water.</title>
        <authorList>
            <person name="Bae S.S."/>
            <person name="Baek K."/>
        </authorList>
    </citation>
    <scope>NUCLEOTIDE SEQUENCE</scope>
    <source>
        <strain evidence="2">S481</strain>
    </source>
</reference>